<sequence>MILKHLLNGRQFSSFIIVQENEAHSGYHMVRKFVTENLTRGNSVHLFSYAYPDASTSQFDEFLKERLFHFYNCFDDPWCLNNTDGSNFANAGQTLVSQSEGNGITVVIIDSVSYALQTKDLRTICQHILNLKAKNSDTFRVQILGVLNTDLTKTNTKQYHEIDRLAESVIVLGKDEASNTKLVQVTHRKQLGKLIEGVYTINLSNDRVLEYFEKTKESKPKESKSAQEPTAHIESTFRLALDDKEKSSRAQVVLPYLKKPSGPGTGKILYEPDANDDWDDEDPDDDLEI</sequence>
<reference evidence="10 11" key="1">
    <citation type="submission" date="2023-09" db="EMBL/GenBank/DDBJ databases">
        <title>Nesidiocoris tenuis whole genome shotgun sequence.</title>
        <authorList>
            <person name="Shibata T."/>
            <person name="Shimoda M."/>
            <person name="Kobayashi T."/>
            <person name="Uehara T."/>
        </authorList>
    </citation>
    <scope>NUCLEOTIDE SEQUENCE [LARGE SCALE GENOMIC DNA]</scope>
    <source>
        <strain evidence="10 11">Japan</strain>
    </source>
</reference>
<dbReference type="PANTHER" id="PTHR15641">
    <property type="entry name" value="ELONGATOR COMPLEX PROTEIN 5"/>
    <property type="match status" value="1"/>
</dbReference>
<organism evidence="10 11">
    <name type="scientific">Nesidiocoris tenuis</name>
    <dbReference type="NCBI Taxonomy" id="355587"/>
    <lineage>
        <taxon>Eukaryota</taxon>
        <taxon>Metazoa</taxon>
        <taxon>Ecdysozoa</taxon>
        <taxon>Arthropoda</taxon>
        <taxon>Hexapoda</taxon>
        <taxon>Insecta</taxon>
        <taxon>Pterygota</taxon>
        <taxon>Neoptera</taxon>
        <taxon>Paraneoptera</taxon>
        <taxon>Hemiptera</taxon>
        <taxon>Heteroptera</taxon>
        <taxon>Panheteroptera</taxon>
        <taxon>Cimicomorpha</taxon>
        <taxon>Miridae</taxon>
        <taxon>Dicyphina</taxon>
        <taxon>Nesidiocoris</taxon>
    </lineage>
</organism>
<evidence type="ECO:0000256" key="3">
    <source>
        <dbReference type="ARBA" id="ARBA00005043"/>
    </source>
</evidence>
<evidence type="ECO:0000313" key="10">
    <source>
        <dbReference type="EMBL" id="BES92097.1"/>
    </source>
</evidence>
<gene>
    <name evidence="10" type="ORF">NTJ_04905</name>
</gene>
<comment type="pathway">
    <text evidence="3">tRNA modification; 5-methoxycarbonylmethyl-2-thiouridine-tRNA biosynthesis.</text>
</comment>
<keyword evidence="11" id="KW-1185">Reference proteome</keyword>
<feature type="region of interest" description="Disordered" evidence="9">
    <location>
        <begin position="254"/>
        <end position="289"/>
    </location>
</feature>
<evidence type="ECO:0000313" key="11">
    <source>
        <dbReference type="Proteomes" id="UP001307889"/>
    </source>
</evidence>
<evidence type="ECO:0000256" key="2">
    <source>
        <dbReference type="ARBA" id="ARBA00004496"/>
    </source>
</evidence>
<feature type="compositionally biased region" description="Acidic residues" evidence="9">
    <location>
        <begin position="273"/>
        <end position="289"/>
    </location>
</feature>
<evidence type="ECO:0000256" key="7">
    <source>
        <dbReference type="ARBA" id="ARBA00022694"/>
    </source>
</evidence>
<dbReference type="Gene3D" id="3.40.50.300">
    <property type="entry name" value="P-loop containing nucleotide triphosphate hydrolases"/>
    <property type="match status" value="1"/>
</dbReference>
<evidence type="ECO:0000256" key="6">
    <source>
        <dbReference type="ARBA" id="ARBA00022490"/>
    </source>
</evidence>
<evidence type="ECO:0000256" key="4">
    <source>
        <dbReference type="ARBA" id="ARBA00009567"/>
    </source>
</evidence>
<dbReference type="EMBL" id="AP028911">
    <property type="protein sequence ID" value="BES92097.1"/>
    <property type="molecule type" value="Genomic_DNA"/>
</dbReference>
<dbReference type="Pfam" id="PF10483">
    <property type="entry name" value="Elong_Iki1"/>
    <property type="match status" value="2"/>
</dbReference>
<proteinExistence type="inferred from homology"/>
<protein>
    <recommendedName>
        <fullName evidence="5">Elongator complex protein 5</fullName>
    </recommendedName>
</protein>
<feature type="compositionally biased region" description="Basic and acidic residues" evidence="9">
    <location>
        <begin position="214"/>
        <end position="225"/>
    </location>
</feature>
<keyword evidence="8" id="KW-0539">Nucleus</keyword>
<accession>A0ABN7AIK9</accession>
<comment type="similarity">
    <text evidence="4">Belongs to the ELP5 family.</text>
</comment>
<evidence type="ECO:0000256" key="5">
    <source>
        <dbReference type="ARBA" id="ARBA00020264"/>
    </source>
</evidence>
<name>A0ABN7AIK9_9HEMI</name>
<dbReference type="Proteomes" id="UP001307889">
    <property type="component" value="Chromosome 3"/>
</dbReference>
<feature type="region of interest" description="Disordered" evidence="9">
    <location>
        <begin position="214"/>
        <end position="239"/>
    </location>
</feature>
<keyword evidence="7" id="KW-0819">tRNA processing</keyword>
<comment type="subcellular location">
    <subcellularLocation>
        <location evidence="2">Cytoplasm</location>
    </subcellularLocation>
    <subcellularLocation>
        <location evidence="1">Nucleus</location>
    </subcellularLocation>
</comment>
<evidence type="ECO:0000256" key="1">
    <source>
        <dbReference type="ARBA" id="ARBA00004123"/>
    </source>
</evidence>
<dbReference type="InterPro" id="IPR019519">
    <property type="entry name" value="Elp5"/>
</dbReference>
<evidence type="ECO:0000256" key="8">
    <source>
        <dbReference type="ARBA" id="ARBA00023242"/>
    </source>
</evidence>
<evidence type="ECO:0000256" key="9">
    <source>
        <dbReference type="SAM" id="MobiDB-lite"/>
    </source>
</evidence>
<dbReference type="CDD" id="cd19496">
    <property type="entry name" value="Elp5"/>
    <property type="match status" value="1"/>
</dbReference>
<dbReference type="PANTHER" id="PTHR15641:SF1">
    <property type="entry name" value="ELONGATOR COMPLEX PROTEIN 5"/>
    <property type="match status" value="1"/>
</dbReference>
<dbReference type="InterPro" id="IPR027417">
    <property type="entry name" value="P-loop_NTPase"/>
</dbReference>
<keyword evidence="6" id="KW-0963">Cytoplasm</keyword>